<evidence type="ECO:0000313" key="2">
    <source>
        <dbReference type="EMBL" id="SDZ62225.1"/>
    </source>
</evidence>
<reference evidence="3" key="1">
    <citation type="submission" date="2016-10" db="EMBL/GenBank/DDBJ databases">
        <authorList>
            <person name="Varghese N."/>
            <person name="Submissions S."/>
        </authorList>
    </citation>
    <scope>NUCLEOTIDE SEQUENCE [LARGE SCALE GENOMIC DNA]</scope>
    <source>
        <strain evidence="3">DSM 44718</strain>
    </source>
</reference>
<evidence type="ECO:0008006" key="4">
    <source>
        <dbReference type="Google" id="ProtNLM"/>
    </source>
</evidence>
<protein>
    <recommendedName>
        <fullName evidence="4">PknH-like extracellular domain-containing protein</fullName>
    </recommendedName>
</protein>
<gene>
    <name evidence="2" type="ORF">SAMN05421684_7407</name>
</gene>
<keyword evidence="3" id="KW-1185">Reference proteome</keyword>
<feature type="region of interest" description="Disordered" evidence="1">
    <location>
        <begin position="16"/>
        <end position="53"/>
    </location>
</feature>
<dbReference type="AlphaFoldDB" id="A0A1H3UK63"/>
<proteinExistence type="predicted"/>
<evidence type="ECO:0000313" key="3">
    <source>
        <dbReference type="Proteomes" id="UP000199632"/>
    </source>
</evidence>
<evidence type="ECO:0000256" key="1">
    <source>
        <dbReference type="SAM" id="MobiDB-lite"/>
    </source>
</evidence>
<dbReference type="EMBL" id="FNQB01000004">
    <property type="protein sequence ID" value="SDZ62225.1"/>
    <property type="molecule type" value="Genomic_DNA"/>
</dbReference>
<name>A0A1H3UK63_9ACTN</name>
<dbReference type="STRING" id="137265.SAMN05421684_7407"/>
<organism evidence="2 3">
    <name type="scientific">Asanoa ishikariensis</name>
    <dbReference type="NCBI Taxonomy" id="137265"/>
    <lineage>
        <taxon>Bacteria</taxon>
        <taxon>Bacillati</taxon>
        <taxon>Actinomycetota</taxon>
        <taxon>Actinomycetes</taxon>
        <taxon>Micromonosporales</taxon>
        <taxon>Micromonosporaceae</taxon>
        <taxon>Asanoa</taxon>
    </lineage>
</organism>
<accession>A0A1H3UK63</accession>
<dbReference type="Proteomes" id="UP000199632">
    <property type="component" value="Unassembled WGS sequence"/>
</dbReference>
<sequence length="242" mass="25142">MTVGLVAVLAAAGCERAGPGAASPPTTAPIPSTSAPVPATSSPAATPPATQAPAPTVIPLSAFLKLPKDMTYGESRLRADVDEALPRLCGDEFASRGATAASAAVKTVHGLPRDPPGTVPSGVLYQTIRTYPGDGASVFMRRLRADLAACSSFTDEGNSFRVRTAPLRGVGDEALTIDLVQPARNLPGDLVGGFQTNRAAVIRVGDTVTILWDAEYERSNSKPAVVADFARRAVATIHAWRR</sequence>